<dbReference type="InterPro" id="IPR036034">
    <property type="entry name" value="PDZ_sf"/>
</dbReference>
<dbReference type="STRING" id="391625.PPSIR1_37349"/>
<feature type="transmembrane region" description="Helical" evidence="2">
    <location>
        <begin position="16"/>
        <end position="36"/>
    </location>
</feature>
<dbReference type="InterPro" id="IPR013784">
    <property type="entry name" value="Carb-bd-like_fold"/>
</dbReference>
<comment type="caution">
    <text evidence="4">The sequence shown here is derived from an EMBL/GenBank/DDBJ whole genome shotgun (WGS) entry which is preliminary data.</text>
</comment>
<dbReference type="SMART" id="SM00228">
    <property type="entry name" value="PDZ"/>
    <property type="match status" value="1"/>
</dbReference>
<proteinExistence type="predicted"/>
<feature type="domain" description="PDZ" evidence="3">
    <location>
        <begin position="919"/>
        <end position="984"/>
    </location>
</feature>
<dbReference type="Gene3D" id="2.30.42.10">
    <property type="match status" value="1"/>
</dbReference>
<evidence type="ECO:0000256" key="1">
    <source>
        <dbReference type="SAM" id="MobiDB-lite"/>
    </source>
</evidence>
<dbReference type="Gene3D" id="2.60.40.1120">
    <property type="entry name" value="Carboxypeptidase-like, regulatory domain"/>
    <property type="match status" value="4"/>
</dbReference>
<gene>
    <name evidence="4" type="ORF">PPSIR1_37349</name>
</gene>
<dbReference type="SUPFAM" id="SSF49452">
    <property type="entry name" value="Starch-binding domain-like"/>
    <property type="match status" value="2"/>
</dbReference>
<dbReference type="EMBL" id="ABCS01000009">
    <property type="protein sequence ID" value="EDM80681.1"/>
    <property type="molecule type" value="Genomic_DNA"/>
</dbReference>
<dbReference type="InterPro" id="IPR001478">
    <property type="entry name" value="PDZ"/>
</dbReference>
<protein>
    <submittedName>
        <fullName evidence="4">PDZ domain protein</fullName>
    </submittedName>
</protein>
<evidence type="ECO:0000259" key="3">
    <source>
        <dbReference type="PROSITE" id="PS50106"/>
    </source>
</evidence>
<evidence type="ECO:0000313" key="5">
    <source>
        <dbReference type="Proteomes" id="UP000005801"/>
    </source>
</evidence>
<name>A6G0N5_9BACT</name>
<feature type="region of interest" description="Disordered" evidence="1">
    <location>
        <begin position="39"/>
        <end position="69"/>
    </location>
</feature>
<keyword evidence="2" id="KW-1133">Transmembrane helix</keyword>
<dbReference type="AlphaFoldDB" id="A6G0N5"/>
<dbReference type="Proteomes" id="UP000005801">
    <property type="component" value="Unassembled WGS sequence"/>
</dbReference>
<organism evidence="4 5">
    <name type="scientific">Plesiocystis pacifica SIR-1</name>
    <dbReference type="NCBI Taxonomy" id="391625"/>
    <lineage>
        <taxon>Bacteria</taxon>
        <taxon>Pseudomonadati</taxon>
        <taxon>Myxococcota</taxon>
        <taxon>Polyangia</taxon>
        <taxon>Nannocystales</taxon>
        <taxon>Nannocystaceae</taxon>
        <taxon>Plesiocystis</taxon>
    </lineage>
</organism>
<dbReference type="PROSITE" id="PS50106">
    <property type="entry name" value="PDZ"/>
    <property type="match status" value="1"/>
</dbReference>
<dbReference type="InterPro" id="IPR008969">
    <property type="entry name" value="CarboxyPept-like_regulatory"/>
</dbReference>
<dbReference type="SUPFAM" id="SSF49464">
    <property type="entry name" value="Carboxypeptidase regulatory domain-like"/>
    <property type="match status" value="4"/>
</dbReference>
<dbReference type="RefSeq" id="WP_006970284.1">
    <property type="nucleotide sequence ID" value="NZ_ABCS01000009.1"/>
</dbReference>
<reference evidence="4 5" key="1">
    <citation type="submission" date="2007-06" db="EMBL/GenBank/DDBJ databases">
        <authorList>
            <person name="Shimkets L."/>
            <person name="Ferriera S."/>
            <person name="Johnson J."/>
            <person name="Kravitz S."/>
            <person name="Beeson K."/>
            <person name="Sutton G."/>
            <person name="Rogers Y.-H."/>
            <person name="Friedman R."/>
            <person name="Frazier M."/>
            <person name="Venter J.C."/>
        </authorList>
    </citation>
    <scope>NUCLEOTIDE SEQUENCE [LARGE SCALE GENOMIC DNA]</scope>
    <source>
        <strain evidence="4 5">SIR-1</strain>
    </source>
</reference>
<dbReference type="Pfam" id="PF13180">
    <property type="entry name" value="PDZ_2"/>
    <property type="match status" value="1"/>
</dbReference>
<keyword evidence="5" id="KW-1185">Reference proteome</keyword>
<evidence type="ECO:0000313" key="4">
    <source>
        <dbReference type="EMBL" id="EDM80681.1"/>
    </source>
</evidence>
<dbReference type="GO" id="GO:0030246">
    <property type="term" value="F:carbohydrate binding"/>
    <property type="evidence" value="ECO:0007669"/>
    <property type="project" value="InterPro"/>
</dbReference>
<dbReference type="Pfam" id="PF13620">
    <property type="entry name" value="CarboxypepD_reg"/>
    <property type="match status" value="4"/>
</dbReference>
<sequence length="1022" mass="106860">MAPDSKDSQPPESRRALSVALLAGLALVVGLALWMARGGGGGGGDERSDAAVVADSGGAGNRSGADERAIGSKPDLATAAKAAVSGTVRDPEGRAIADAQVCAMPNQGRLEGLRVRELPCTTTGPDGYYRLEGLWPVPTAVHASAAEHQPRRWVEQIDGRWEGQLELVAGQTREHVDIVLPAGGALVEGVIKDIAGGAIEGAEVQVEGSWMVRGRARGSAVGRTDAEGAFAIWASPGDVMVSARIEGYAEGSTPARAPGEFVELFLTPESVLVGRVVHARTGEGVAGATVDSGGRFAPAGSGLGTARTDEQGNFRIDGLAPGTFKPTAESDSLRGEAAEQVHLGLGETSSPVEIRAHPGAYVEGQVVIASATGEPEPCAGGNVSLNMDHQESYWQPIEAEGMVRFRGVLPGTYRVSVSCSDMLSEETYAELEVGTEPEALVGLVWEVREGLAIRGEVVDSRGEPVDEVRVVARAIQDPEAAKARTVNQGAESNPDGSFELGGLLPGRYELDAGEGWRGQAGPEEPTIIELEGGDVSGVRIEMPATGTVRGVVVDENERPVSGASVVANQTGAYEASRGRTDDEGRFELLGVRVGEVRVEAQASASFFGGQSMRAPGTTDDDVQGEVVAVRADAVAEVRLVVESRDGRIQGRVVDQDGGPVVDAFVEVERMSDRAGASMAQARRRVRWSWDSEPVLTDPDGAFEIGELAEGRFLVRAHRRGGGEAVVEGVEVGSTVELVIESPGELAGTVIVEGGEPPERFELVVRDAEQGTRYTDSFLRTGGAWRLSRVSAGSYEVSVSSAQGTATTEVELGAGEVREGIELRLSPRIELSGRLVDIDSGEPVPGGTVIIRSRSRGRAAPDPDRGNVSGADGRFVLHEVPPGQVMVTVFFRGAGQEGRYTSGNVARTIEPEPLEQDLGDIELVRARMGPGERGGDLGFTLESRKPGVDPGESKQIVAFIRPGGPAAGTELAVGDVIERVDGHEVGGEYVSRWYALTQVAPGTTLSLGVAGGKTVELVVGEAL</sequence>
<dbReference type="eggNOG" id="COG4932">
    <property type="taxonomic scope" value="Bacteria"/>
</dbReference>
<evidence type="ECO:0000256" key="2">
    <source>
        <dbReference type="SAM" id="Phobius"/>
    </source>
</evidence>
<accession>A6G0N5</accession>
<keyword evidence="2" id="KW-0812">Transmembrane</keyword>
<keyword evidence="2" id="KW-0472">Membrane</keyword>
<dbReference type="OrthoDB" id="5491003at2"/>
<dbReference type="SUPFAM" id="SSF50156">
    <property type="entry name" value="PDZ domain-like"/>
    <property type="match status" value="1"/>
</dbReference>